<keyword evidence="3" id="KW-1185">Reference proteome</keyword>
<reference evidence="2 3" key="1">
    <citation type="journal article" date="2020" name="Genome Biol. Evol.">
        <title>A new high-quality draft genome assembly of the Chinese cordyceps Ophiocordyceps sinensis.</title>
        <authorList>
            <person name="Shu R."/>
            <person name="Zhang J."/>
            <person name="Meng Q."/>
            <person name="Zhang H."/>
            <person name="Zhou G."/>
            <person name="Li M."/>
            <person name="Wu P."/>
            <person name="Zhao Y."/>
            <person name="Chen C."/>
            <person name="Qin Q."/>
        </authorList>
    </citation>
    <scope>NUCLEOTIDE SEQUENCE [LARGE SCALE GENOMIC DNA]</scope>
    <source>
        <strain evidence="2 3">IOZ07</strain>
    </source>
</reference>
<dbReference type="InterPro" id="IPR011009">
    <property type="entry name" value="Kinase-like_dom_sf"/>
</dbReference>
<evidence type="ECO:0000259" key="1">
    <source>
        <dbReference type="Pfam" id="PF01636"/>
    </source>
</evidence>
<dbReference type="SUPFAM" id="SSF56112">
    <property type="entry name" value="Protein kinase-like (PK-like)"/>
    <property type="match status" value="1"/>
</dbReference>
<evidence type="ECO:0000313" key="2">
    <source>
        <dbReference type="EMBL" id="KAF4510855.1"/>
    </source>
</evidence>
<dbReference type="Pfam" id="PF01636">
    <property type="entry name" value="APH"/>
    <property type="match status" value="1"/>
</dbReference>
<sequence length="373" mass="41509">MHSKTASVWTYENGAPEEFSLTRLCEVAEAHFGVKCRLEKMAEGGYHKVYDIIEAGDGKSLGAVARVASPAFPGDKMKSEVATLRYIASHTSVPVPSVSVWNADASNPVGAEYMIMQKIPGIPASDNWKTLPVEIKERVVIQVSEHLADLFSLSAGDYLAHYLRALLFKCAEFPKETMRQLGDDEEAKGDSDREQKREALQRAERVLGKGIQLCTIYPGDASVFPGGSSTPEQLFTLRLDDFRLVNIIIDEHTGKVNGYVDFEGTTTAPLWLAATVPQWIPDPDGDMASWYGGSPADQRRVWDAFHATMDRCDAEWRKAYQGGKPFRRWADYLELGVEAWSFGHVERWVDARLAWASERGQGVAMPESDDMLI</sequence>
<gene>
    <name evidence="2" type="ORF">G6O67_002714</name>
</gene>
<dbReference type="AlphaFoldDB" id="A0A8H4PUV5"/>
<dbReference type="OrthoDB" id="5144009at2759"/>
<organism evidence="2 3">
    <name type="scientific">Ophiocordyceps sinensis</name>
    <dbReference type="NCBI Taxonomy" id="72228"/>
    <lineage>
        <taxon>Eukaryota</taxon>
        <taxon>Fungi</taxon>
        <taxon>Dikarya</taxon>
        <taxon>Ascomycota</taxon>
        <taxon>Pezizomycotina</taxon>
        <taxon>Sordariomycetes</taxon>
        <taxon>Hypocreomycetidae</taxon>
        <taxon>Hypocreales</taxon>
        <taxon>Ophiocordycipitaceae</taxon>
        <taxon>Ophiocordyceps</taxon>
    </lineage>
</organism>
<comment type="caution">
    <text evidence="2">The sequence shown here is derived from an EMBL/GenBank/DDBJ whole genome shotgun (WGS) entry which is preliminary data.</text>
</comment>
<proteinExistence type="predicted"/>
<protein>
    <recommendedName>
        <fullName evidence="1">Aminoglycoside phosphotransferase domain-containing protein</fullName>
    </recommendedName>
</protein>
<evidence type="ECO:0000313" key="3">
    <source>
        <dbReference type="Proteomes" id="UP000557566"/>
    </source>
</evidence>
<feature type="domain" description="Aminoglycoside phosphotransferase" evidence="1">
    <location>
        <begin position="50"/>
        <end position="270"/>
    </location>
</feature>
<name>A0A8H4PUV5_9HYPO</name>
<dbReference type="PANTHER" id="PTHR21310:SF13">
    <property type="entry name" value="AMINOGLYCOSIDE PHOSPHOTRANSFERASE DOMAIN-CONTAINING PROTEIN"/>
    <property type="match status" value="1"/>
</dbReference>
<dbReference type="EMBL" id="JAAVMX010000003">
    <property type="protein sequence ID" value="KAF4510855.1"/>
    <property type="molecule type" value="Genomic_DNA"/>
</dbReference>
<dbReference type="InterPro" id="IPR051678">
    <property type="entry name" value="AGP_Transferase"/>
</dbReference>
<dbReference type="Gene3D" id="3.30.200.20">
    <property type="entry name" value="Phosphorylase Kinase, domain 1"/>
    <property type="match status" value="1"/>
</dbReference>
<dbReference type="Proteomes" id="UP000557566">
    <property type="component" value="Unassembled WGS sequence"/>
</dbReference>
<dbReference type="PANTHER" id="PTHR21310">
    <property type="entry name" value="AMINOGLYCOSIDE PHOSPHOTRANSFERASE-RELATED-RELATED"/>
    <property type="match status" value="1"/>
</dbReference>
<accession>A0A8H4PUV5</accession>
<dbReference type="InterPro" id="IPR002575">
    <property type="entry name" value="Aminoglycoside_PTrfase"/>
</dbReference>